<dbReference type="InterPro" id="IPR016181">
    <property type="entry name" value="Acyl_CoA_acyltransferase"/>
</dbReference>
<dbReference type="EMBL" id="PDYF01000019">
    <property type="protein sequence ID" value="PHU34535.1"/>
    <property type="molecule type" value="Genomic_DNA"/>
</dbReference>
<reference evidence="2 3" key="1">
    <citation type="submission" date="2017-10" db="EMBL/GenBank/DDBJ databases">
        <title>Resolving the taxonomy of Roseburia spp., Eubacterium rectale and Agathobacter spp. through phylogenomic analysis.</title>
        <authorList>
            <person name="Sheridan P.O."/>
            <person name="Walker A.W."/>
            <person name="Duncan S.H."/>
            <person name="Scott K.P."/>
            <person name="Toole P.W.O."/>
            <person name="Luis P."/>
            <person name="Flint H.J."/>
        </authorList>
    </citation>
    <scope>NUCLEOTIDE SEQUENCE [LARGE SCALE GENOMIC DNA]</scope>
    <source>
        <strain evidence="2 3">JK626</strain>
    </source>
</reference>
<comment type="caution">
    <text evidence="2">The sequence shown here is derived from an EMBL/GenBank/DDBJ whole genome shotgun (WGS) entry which is preliminary data.</text>
</comment>
<feature type="domain" description="N-acetyltransferase" evidence="1">
    <location>
        <begin position="20"/>
        <end position="170"/>
    </location>
</feature>
<dbReference type="SUPFAM" id="SSF55729">
    <property type="entry name" value="Acyl-CoA N-acyltransferases (Nat)"/>
    <property type="match status" value="1"/>
</dbReference>
<dbReference type="Pfam" id="PF13302">
    <property type="entry name" value="Acetyltransf_3"/>
    <property type="match status" value="1"/>
</dbReference>
<gene>
    <name evidence="2" type="ORF">CSX01_09695</name>
</gene>
<dbReference type="RefSeq" id="WP_090154913.1">
    <property type="nucleotide sequence ID" value="NZ_PDYF01000019.1"/>
</dbReference>
<dbReference type="CDD" id="cd04301">
    <property type="entry name" value="NAT_SF"/>
    <property type="match status" value="1"/>
</dbReference>
<evidence type="ECO:0000259" key="1">
    <source>
        <dbReference type="PROSITE" id="PS51186"/>
    </source>
</evidence>
<proteinExistence type="predicted"/>
<dbReference type="PANTHER" id="PTHR39173">
    <property type="entry name" value="ACETYLTRANSFERASE"/>
    <property type="match status" value="1"/>
</dbReference>
<sequence>MLKLIRPTKEHEKQALAFKEEFFSNDEKVINGSELLDQMSDYSEWLKSVTNNICEETVNPDWVITDTFFAVNESNKIVGIIDLRHTLNDFLKDFGNCGYSVRPSERKKGYATDMLRQILKVAKESGMDELHLSVERDNEPSIRTIKSNGGIYERSFEFESQMADIYRIVL</sequence>
<organism evidence="2 3">
    <name type="scientific">Pseudobutyrivibrio ruminis</name>
    <dbReference type="NCBI Taxonomy" id="46206"/>
    <lineage>
        <taxon>Bacteria</taxon>
        <taxon>Bacillati</taxon>
        <taxon>Bacillota</taxon>
        <taxon>Clostridia</taxon>
        <taxon>Lachnospirales</taxon>
        <taxon>Lachnospiraceae</taxon>
        <taxon>Pseudobutyrivibrio</taxon>
    </lineage>
</organism>
<dbReference type="InterPro" id="IPR000182">
    <property type="entry name" value="GNAT_dom"/>
</dbReference>
<dbReference type="PANTHER" id="PTHR39173:SF1">
    <property type="entry name" value="ACETYLTRANSFERASE"/>
    <property type="match status" value="1"/>
</dbReference>
<dbReference type="Proteomes" id="UP000225889">
    <property type="component" value="Unassembled WGS sequence"/>
</dbReference>
<evidence type="ECO:0000313" key="3">
    <source>
        <dbReference type="Proteomes" id="UP000225889"/>
    </source>
</evidence>
<protein>
    <submittedName>
        <fullName evidence="2">GNAT family acetyltransferase</fullName>
    </submittedName>
</protein>
<dbReference type="PROSITE" id="PS51186">
    <property type="entry name" value="GNAT"/>
    <property type="match status" value="1"/>
</dbReference>
<dbReference type="GO" id="GO:0016747">
    <property type="term" value="F:acyltransferase activity, transferring groups other than amino-acyl groups"/>
    <property type="evidence" value="ECO:0007669"/>
    <property type="project" value="InterPro"/>
</dbReference>
<keyword evidence="2" id="KW-0808">Transferase</keyword>
<reference evidence="2 3" key="2">
    <citation type="submission" date="2017-10" db="EMBL/GenBank/DDBJ databases">
        <authorList>
            <person name="Banno H."/>
            <person name="Chua N.-H."/>
        </authorList>
    </citation>
    <scope>NUCLEOTIDE SEQUENCE [LARGE SCALE GENOMIC DNA]</scope>
    <source>
        <strain evidence="2 3">JK626</strain>
    </source>
</reference>
<dbReference type="Gene3D" id="3.40.630.30">
    <property type="match status" value="1"/>
</dbReference>
<name>A0A2G3DUI4_9FIRM</name>
<accession>A0A2G3DUI4</accession>
<evidence type="ECO:0000313" key="2">
    <source>
        <dbReference type="EMBL" id="PHU34535.1"/>
    </source>
</evidence>
<dbReference type="AlphaFoldDB" id="A0A2G3DUI4"/>